<keyword evidence="3" id="KW-1185">Reference proteome</keyword>
<dbReference type="InterPro" id="IPR015422">
    <property type="entry name" value="PyrdxlP-dep_Trfase_small"/>
</dbReference>
<dbReference type="Proteomes" id="UP001168821">
    <property type="component" value="Unassembled WGS sequence"/>
</dbReference>
<dbReference type="AlphaFoldDB" id="A0AA38M613"/>
<accession>A0AA38M613</accession>
<proteinExistence type="predicted"/>
<sequence length="395" mass="44899">MIQYNYCVISNLITQAGHVCGDQHDLIGGYPTGSVRISFGYMSTKTDADKFLQMMENCFVTKPAVKKIPQIFYTLQQQSVDGFILTDRGGKSQKSIVECNNNVNSLEPQPDEEGILQQIILYPIKSCSGFVVEDKWPITSTGLKYDRQWMIINSSGVCVTQKNNKKLCLIRPSINLETRSLVLSYPGHKMISIPVDISENSQIFASLCQSKVCGDKIQAWDCGHEVADWLSEVLEYPGLRLLKQCSENDETSRTSKKSEQFQLSLANQAQYLLINVTSVEWLRQRARNHELPESLENTIQRFRPNFVVKFRNALVENECEEFIFDNLIFKSGGVCTRCQMICIDQTTGKTSKEPLQILSKSFQGKISFGVYLNRSENYRFYVYIGCKVKGRKNGN</sequence>
<gene>
    <name evidence="2" type="ORF">Zmor_027029</name>
</gene>
<dbReference type="PANTHER" id="PTHR14237">
    <property type="entry name" value="MOLYBDOPTERIN COFACTOR SULFURASE MOSC"/>
    <property type="match status" value="1"/>
</dbReference>
<evidence type="ECO:0000313" key="2">
    <source>
        <dbReference type="EMBL" id="KAJ3644364.1"/>
    </source>
</evidence>
<name>A0AA38M613_9CUCU</name>
<dbReference type="Pfam" id="PF03476">
    <property type="entry name" value="MOSC_N"/>
    <property type="match status" value="1"/>
</dbReference>
<dbReference type="PANTHER" id="PTHR14237:SF19">
    <property type="entry name" value="MITOCHONDRIAL AMIDOXIME REDUCING COMPONENT 1"/>
    <property type="match status" value="1"/>
</dbReference>
<dbReference type="InterPro" id="IPR005302">
    <property type="entry name" value="MoCF_Sase_C"/>
</dbReference>
<dbReference type="Pfam" id="PF03473">
    <property type="entry name" value="MOSC"/>
    <property type="match status" value="1"/>
</dbReference>
<reference evidence="2" key="1">
    <citation type="journal article" date="2023" name="G3 (Bethesda)">
        <title>Whole genome assemblies of Zophobas morio and Tenebrio molitor.</title>
        <authorList>
            <person name="Kaur S."/>
            <person name="Stinson S.A."/>
            <person name="diCenzo G.C."/>
        </authorList>
    </citation>
    <scope>NUCLEOTIDE SEQUENCE</scope>
    <source>
        <strain evidence="2">QUZm001</strain>
    </source>
</reference>
<dbReference type="SUPFAM" id="SSF141673">
    <property type="entry name" value="MOSC N-terminal domain-like"/>
    <property type="match status" value="1"/>
</dbReference>
<dbReference type="PROSITE" id="PS51340">
    <property type="entry name" value="MOSC"/>
    <property type="match status" value="1"/>
</dbReference>
<dbReference type="GO" id="GO:0030151">
    <property type="term" value="F:molybdenum ion binding"/>
    <property type="evidence" value="ECO:0007669"/>
    <property type="project" value="InterPro"/>
</dbReference>
<comment type="caution">
    <text evidence="2">The sequence shown here is derived from an EMBL/GenBank/DDBJ whole genome shotgun (WGS) entry which is preliminary data.</text>
</comment>
<organism evidence="2 3">
    <name type="scientific">Zophobas morio</name>
    <dbReference type="NCBI Taxonomy" id="2755281"/>
    <lineage>
        <taxon>Eukaryota</taxon>
        <taxon>Metazoa</taxon>
        <taxon>Ecdysozoa</taxon>
        <taxon>Arthropoda</taxon>
        <taxon>Hexapoda</taxon>
        <taxon>Insecta</taxon>
        <taxon>Pterygota</taxon>
        <taxon>Neoptera</taxon>
        <taxon>Endopterygota</taxon>
        <taxon>Coleoptera</taxon>
        <taxon>Polyphaga</taxon>
        <taxon>Cucujiformia</taxon>
        <taxon>Tenebrionidae</taxon>
        <taxon>Zophobas</taxon>
    </lineage>
</organism>
<dbReference type="Gene3D" id="3.90.1150.10">
    <property type="entry name" value="Aspartate Aminotransferase, domain 1"/>
    <property type="match status" value="1"/>
</dbReference>
<dbReference type="GO" id="GO:0030170">
    <property type="term" value="F:pyridoxal phosphate binding"/>
    <property type="evidence" value="ECO:0007669"/>
    <property type="project" value="InterPro"/>
</dbReference>
<protein>
    <recommendedName>
        <fullName evidence="1">MOSC domain-containing protein</fullName>
    </recommendedName>
</protein>
<dbReference type="GO" id="GO:0003824">
    <property type="term" value="F:catalytic activity"/>
    <property type="evidence" value="ECO:0007669"/>
    <property type="project" value="InterPro"/>
</dbReference>
<feature type="domain" description="MOSC" evidence="1">
    <location>
        <begin position="231"/>
        <end position="395"/>
    </location>
</feature>
<dbReference type="InterPro" id="IPR005303">
    <property type="entry name" value="MOCOS_middle"/>
</dbReference>
<evidence type="ECO:0000259" key="1">
    <source>
        <dbReference type="PROSITE" id="PS51340"/>
    </source>
</evidence>
<dbReference type="EMBL" id="JALNTZ010000008">
    <property type="protein sequence ID" value="KAJ3644364.1"/>
    <property type="molecule type" value="Genomic_DNA"/>
</dbReference>
<evidence type="ECO:0000313" key="3">
    <source>
        <dbReference type="Proteomes" id="UP001168821"/>
    </source>
</evidence>